<evidence type="ECO:0000256" key="5">
    <source>
        <dbReference type="ARBA" id="ARBA00023242"/>
    </source>
</evidence>
<dbReference type="GO" id="GO:0006351">
    <property type="term" value="P:DNA-templated transcription"/>
    <property type="evidence" value="ECO:0007669"/>
    <property type="project" value="InterPro"/>
</dbReference>
<evidence type="ECO:0000313" key="9">
    <source>
        <dbReference type="Proteomes" id="UP001139887"/>
    </source>
</evidence>
<feature type="compositionally biased region" description="Polar residues" evidence="6">
    <location>
        <begin position="372"/>
        <end position="396"/>
    </location>
</feature>
<dbReference type="PANTHER" id="PTHR47338:SF5">
    <property type="entry name" value="ZN(II)2CYS6 TRANSCRIPTION FACTOR (EUROFUNG)"/>
    <property type="match status" value="1"/>
</dbReference>
<gene>
    <name evidence="8" type="ORF">IWW36_005832</name>
</gene>
<dbReference type="InterPro" id="IPR007219">
    <property type="entry name" value="XnlR_reg_dom"/>
</dbReference>
<dbReference type="GO" id="GO:0000981">
    <property type="term" value="F:DNA-binding transcription factor activity, RNA polymerase II-specific"/>
    <property type="evidence" value="ECO:0007669"/>
    <property type="project" value="InterPro"/>
</dbReference>
<evidence type="ECO:0000256" key="1">
    <source>
        <dbReference type="ARBA" id="ARBA00004123"/>
    </source>
</evidence>
<dbReference type="GO" id="GO:0003677">
    <property type="term" value="F:DNA binding"/>
    <property type="evidence" value="ECO:0007669"/>
    <property type="project" value="InterPro"/>
</dbReference>
<keyword evidence="3" id="KW-0805">Transcription regulation</keyword>
<evidence type="ECO:0000256" key="4">
    <source>
        <dbReference type="ARBA" id="ARBA00023163"/>
    </source>
</evidence>
<protein>
    <recommendedName>
        <fullName evidence="7">Xylanolytic transcriptional activator regulatory domain-containing protein</fullName>
    </recommendedName>
</protein>
<dbReference type="Pfam" id="PF04082">
    <property type="entry name" value="Fungal_trans"/>
    <property type="match status" value="1"/>
</dbReference>
<comment type="caution">
    <text evidence="8">The sequence shown here is derived from an EMBL/GenBank/DDBJ whole genome shotgun (WGS) entry which is preliminary data.</text>
</comment>
<keyword evidence="5" id="KW-0539">Nucleus</keyword>
<feature type="domain" description="Xylanolytic transcriptional activator regulatory" evidence="7">
    <location>
        <begin position="57"/>
        <end position="120"/>
    </location>
</feature>
<dbReference type="PANTHER" id="PTHR47338">
    <property type="entry name" value="ZN(II)2CYS6 TRANSCRIPTION FACTOR (EUROFUNG)-RELATED"/>
    <property type="match status" value="1"/>
</dbReference>
<dbReference type="CDD" id="cd12148">
    <property type="entry name" value="fungal_TF_MHR"/>
    <property type="match status" value="1"/>
</dbReference>
<comment type="subcellular location">
    <subcellularLocation>
        <location evidence="1">Nucleus</location>
    </subcellularLocation>
</comment>
<dbReference type="OrthoDB" id="2123952at2759"/>
<feature type="non-terminal residue" evidence="8">
    <location>
        <position position="396"/>
    </location>
</feature>
<organism evidence="8 9">
    <name type="scientific">Coemansia brasiliensis</name>
    <dbReference type="NCBI Taxonomy" id="2650707"/>
    <lineage>
        <taxon>Eukaryota</taxon>
        <taxon>Fungi</taxon>
        <taxon>Fungi incertae sedis</taxon>
        <taxon>Zoopagomycota</taxon>
        <taxon>Kickxellomycotina</taxon>
        <taxon>Kickxellomycetes</taxon>
        <taxon>Kickxellales</taxon>
        <taxon>Kickxellaceae</taxon>
        <taxon>Coemansia</taxon>
    </lineage>
</organism>
<dbReference type="InterPro" id="IPR050815">
    <property type="entry name" value="TF_fung"/>
</dbReference>
<dbReference type="Proteomes" id="UP001139887">
    <property type="component" value="Unassembled WGS sequence"/>
</dbReference>
<sequence>MYWCKATRLAQLMNFHVIDAPSGAIAAKLHFGIFEPPKPGTLHKDDLALIPGDFSGFHTPISQVLTPLQAELRRRLWWTLFTNERFCAISERLPTMVNESRMFVHFPCSAQDWDSPEFTYQAPDLVPRYQRDGYMRVDLGDNMCSLTLGQEIQRRKKDNLYMMSEIEYGFSMSHLVAFLAEMGALFRPRAPYGNEYTQLYMRIPWPKKMKTLRASVERAERLLEMVRQGVLQMLAETPNTAHSSSSPTSNPTNTGTDPVLDPQAAVPGIEIPQLHHLVMLILYSTLNIHLYRMVFQIHFEFSSSLPKPDDRRSEDKELIAAFDEYVKELWKRTTTAAQQVSRILQGEFPGVPEWVLKLADIKPSTVHDDAAASNQRANTAENTDRNMTNASGNNDN</sequence>
<evidence type="ECO:0000256" key="3">
    <source>
        <dbReference type="ARBA" id="ARBA00023015"/>
    </source>
</evidence>
<keyword evidence="4" id="KW-0804">Transcription</keyword>
<accession>A0A9W8I5J7</accession>
<evidence type="ECO:0000313" key="8">
    <source>
        <dbReference type="EMBL" id="KAJ2842639.1"/>
    </source>
</evidence>
<dbReference type="GO" id="GO:0008270">
    <property type="term" value="F:zinc ion binding"/>
    <property type="evidence" value="ECO:0007669"/>
    <property type="project" value="InterPro"/>
</dbReference>
<evidence type="ECO:0000256" key="2">
    <source>
        <dbReference type="ARBA" id="ARBA00022723"/>
    </source>
</evidence>
<name>A0A9W8I5J7_9FUNG</name>
<feature type="region of interest" description="Disordered" evidence="6">
    <location>
        <begin position="237"/>
        <end position="258"/>
    </location>
</feature>
<dbReference type="GO" id="GO:0005634">
    <property type="term" value="C:nucleus"/>
    <property type="evidence" value="ECO:0007669"/>
    <property type="project" value="UniProtKB-SubCell"/>
</dbReference>
<evidence type="ECO:0000259" key="7">
    <source>
        <dbReference type="Pfam" id="PF04082"/>
    </source>
</evidence>
<evidence type="ECO:0000256" key="6">
    <source>
        <dbReference type="SAM" id="MobiDB-lite"/>
    </source>
</evidence>
<feature type="region of interest" description="Disordered" evidence="6">
    <location>
        <begin position="367"/>
        <end position="396"/>
    </location>
</feature>
<dbReference type="EMBL" id="JANBUW010001687">
    <property type="protein sequence ID" value="KAJ2842639.1"/>
    <property type="molecule type" value="Genomic_DNA"/>
</dbReference>
<keyword evidence="2" id="KW-0479">Metal-binding</keyword>
<proteinExistence type="predicted"/>
<keyword evidence="9" id="KW-1185">Reference proteome</keyword>
<reference evidence="8" key="1">
    <citation type="submission" date="2022-07" db="EMBL/GenBank/DDBJ databases">
        <title>Phylogenomic reconstructions and comparative analyses of Kickxellomycotina fungi.</title>
        <authorList>
            <person name="Reynolds N.K."/>
            <person name="Stajich J.E."/>
            <person name="Barry K."/>
            <person name="Grigoriev I.V."/>
            <person name="Crous P."/>
            <person name="Smith M.E."/>
        </authorList>
    </citation>
    <scope>NUCLEOTIDE SEQUENCE</scope>
    <source>
        <strain evidence="8">NRRL 1566</strain>
    </source>
</reference>
<feature type="compositionally biased region" description="Low complexity" evidence="6">
    <location>
        <begin position="237"/>
        <end position="254"/>
    </location>
</feature>
<dbReference type="AlphaFoldDB" id="A0A9W8I5J7"/>